<proteinExistence type="predicted"/>
<feature type="transmembrane region" description="Helical" evidence="5">
    <location>
        <begin position="106"/>
        <end position="130"/>
    </location>
</feature>
<keyword evidence="4 5" id="KW-0472">Membrane</keyword>
<evidence type="ECO:0000256" key="2">
    <source>
        <dbReference type="ARBA" id="ARBA00022692"/>
    </source>
</evidence>
<dbReference type="InterPro" id="IPR050598">
    <property type="entry name" value="AminoAcid_Transporter"/>
</dbReference>
<dbReference type="Proteomes" id="UP000033483">
    <property type="component" value="Unassembled WGS sequence"/>
</dbReference>
<name>A0A0F4ZEG0_9PEZI</name>
<evidence type="ECO:0000256" key="1">
    <source>
        <dbReference type="ARBA" id="ARBA00004141"/>
    </source>
</evidence>
<feature type="non-terminal residue" evidence="6">
    <location>
        <position position="565"/>
    </location>
</feature>
<dbReference type="GO" id="GO:0015179">
    <property type="term" value="F:L-amino acid transmembrane transporter activity"/>
    <property type="evidence" value="ECO:0007669"/>
    <property type="project" value="TreeGrafter"/>
</dbReference>
<accession>A0A0F4ZEG0</accession>
<feature type="transmembrane region" description="Helical" evidence="5">
    <location>
        <begin position="194"/>
        <end position="213"/>
    </location>
</feature>
<evidence type="ECO:0008006" key="8">
    <source>
        <dbReference type="Google" id="ProtNLM"/>
    </source>
</evidence>
<organism evidence="6 7">
    <name type="scientific">Thielaviopsis punctulata</name>
    <dbReference type="NCBI Taxonomy" id="72032"/>
    <lineage>
        <taxon>Eukaryota</taxon>
        <taxon>Fungi</taxon>
        <taxon>Dikarya</taxon>
        <taxon>Ascomycota</taxon>
        <taxon>Pezizomycotina</taxon>
        <taxon>Sordariomycetes</taxon>
        <taxon>Hypocreomycetidae</taxon>
        <taxon>Microascales</taxon>
        <taxon>Ceratocystidaceae</taxon>
        <taxon>Thielaviopsis</taxon>
    </lineage>
</organism>
<keyword evidence="7" id="KW-1185">Reference proteome</keyword>
<dbReference type="PANTHER" id="PTHR11785:SF382">
    <property type="entry name" value="LOW-AFFINITY METHIONINE PERMEASE"/>
    <property type="match status" value="1"/>
</dbReference>
<dbReference type="AlphaFoldDB" id="A0A0F4ZEG0"/>
<evidence type="ECO:0000256" key="5">
    <source>
        <dbReference type="SAM" id="Phobius"/>
    </source>
</evidence>
<evidence type="ECO:0000313" key="7">
    <source>
        <dbReference type="Proteomes" id="UP000033483"/>
    </source>
</evidence>
<dbReference type="PANTHER" id="PTHR11785">
    <property type="entry name" value="AMINO ACID TRANSPORTER"/>
    <property type="match status" value="1"/>
</dbReference>
<reference evidence="6 7" key="1">
    <citation type="submission" date="2015-03" db="EMBL/GenBank/DDBJ databases">
        <authorList>
            <person name="Radwan O."/>
            <person name="Al-Naeli F.A."/>
            <person name="Rendon G.A."/>
            <person name="Fields C."/>
        </authorList>
    </citation>
    <scope>NUCLEOTIDE SEQUENCE [LARGE SCALE GENOMIC DNA]</scope>
    <source>
        <strain evidence="6">CR-DP1</strain>
    </source>
</reference>
<evidence type="ECO:0000256" key="3">
    <source>
        <dbReference type="ARBA" id="ARBA00022989"/>
    </source>
</evidence>
<keyword evidence="2 5" id="KW-0812">Transmembrane</keyword>
<dbReference type="EMBL" id="LAEV01001355">
    <property type="protein sequence ID" value="KKA28283.1"/>
    <property type="molecule type" value="Genomic_DNA"/>
</dbReference>
<feature type="transmembrane region" description="Helical" evidence="5">
    <location>
        <begin position="366"/>
        <end position="385"/>
    </location>
</feature>
<feature type="transmembrane region" description="Helical" evidence="5">
    <location>
        <begin position="413"/>
        <end position="434"/>
    </location>
</feature>
<protein>
    <recommendedName>
        <fullName evidence="8">Amino acid permease/ SLC12A domain-containing protein</fullName>
    </recommendedName>
</protein>
<comment type="caution">
    <text evidence="6">The sequence shown here is derived from an EMBL/GenBank/DDBJ whole genome shotgun (WGS) entry which is preliminary data.</text>
</comment>
<feature type="transmembrane region" description="Helical" evidence="5">
    <location>
        <begin position="151"/>
        <end position="182"/>
    </location>
</feature>
<dbReference type="OrthoDB" id="5982228at2759"/>
<feature type="transmembrane region" description="Helical" evidence="5">
    <location>
        <begin position="225"/>
        <end position="245"/>
    </location>
</feature>
<dbReference type="GO" id="GO:0016020">
    <property type="term" value="C:membrane"/>
    <property type="evidence" value="ECO:0007669"/>
    <property type="project" value="UniProtKB-SubCell"/>
</dbReference>
<sequence length="565" mass="62590">MYQPTVFVGPTSSTEHLPYAVETCDPVRIGPDINMPDSESEYDEFRIPEGWFIFLYPVEIFKLTESNLFIERKLGVFSTALLIINRMVGTGIFTTPAAVIRSTNSVGAALLFWVLGGILTLAGLFVYLEYGTALPRSGGEKIYLERVYRKPAYLATCIFAVQFVLFAVSTGNCISFSSYILYAATDDTHERSKLSRGIAVAVMTFVSLVHAFLPRTGIYISNALGAFKLVLLLLVICCGFAALAGHRATPDPHNFSSFNGGTNGDSSVSVAASASASGYATALLQVLYSYGGWENANYVLTEVRQPARTLKRAAPIAALAVMLLYVLANIAYFSVFSKDRMATLEVTLSATFFEDIFHKNTFSSKVMPVLVALSALGNVFAQTFAMPRVKQELAKQGILPASRFWSSDWPFRAPSAAIFLHWIFSVILIVSLTAKDSYTFVTNIFTYTGNWIKRNFNQVLLAIGLLYLTWTPSEDWARTRTSFRNYPPVTVFYALSLLFTLAVPFVPNDLLGSIPFWVLPTVGTSMLAVGALYWLIWANVLPMLGFHMQHEIEVMQDGSERVRYH</sequence>
<comment type="subcellular location">
    <subcellularLocation>
        <location evidence="1">Membrane</location>
        <topology evidence="1">Multi-pass membrane protein</topology>
    </subcellularLocation>
</comment>
<gene>
    <name evidence="6" type="ORF">TD95_001846</name>
</gene>
<dbReference type="FunFam" id="1.20.1740.10:FF:000106">
    <property type="entry name" value="Methionine transporter, putative (Eurofung)"/>
    <property type="match status" value="1"/>
</dbReference>
<feature type="transmembrane region" description="Helical" evidence="5">
    <location>
        <begin position="74"/>
        <end position="100"/>
    </location>
</feature>
<evidence type="ECO:0000313" key="6">
    <source>
        <dbReference type="EMBL" id="KKA28283.1"/>
    </source>
</evidence>
<feature type="transmembrane region" description="Helical" evidence="5">
    <location>
        <begin position="313"/>
        <end position="335"/>
    </location>
</feature>
<feature type="transmembrane region" description="Helical" evidence="5">
    <location>
        <begin position="490"/>
        <end position="507"/>
    </location>
</feature>
<feature type="transmembrane region" description="Helical" evidence="5">
    <location>
        <begin position="514"/>
        <end position="536"/>
    </location>
</feature>
<dbReference type="Pfam" id="PF13520">
    <property type="entry name" value="AA_permease_2"/>
    <property type="match status" value="1"/>
</dbReference>
<dbReference type="InterPro" id="IPR002293">
    <property type="entry name" value="AA/rel_permease1"/>
</dbReference>
<keyword evidence="3 5" id="KW-1133">Transmembrane helix</keyword>
<dbReference type="PIRSF" id="PIRSF006060">
    <property type="entry name" value="AA_transporter"/>
    <property type="match status" value="1"/>
</dbReference>
<dbReference type="Gene3D" id="1.20.1740.10">
    <property type="entry name" value="Amino acid/polyamine transporter I"/>
    <property type="match status" value="1"/>
</dbReference>
<evidence type="ECO:0000256" key="4">
    <source>
        <dbReference type="ARBA" id="ARBA00023136"/>
    </source>
</evidence>